<name>A0A8S3Y604_PARAO</name>
<evidence type="ECO:0000256" key="2">
    <source>
        <dbReference type="ARBA" id="ARBA00022801"/>
    </source>
</evidence>
<keyword evidence="1" id="KW-0547">Nucleotide-binding</keyword>
<dbReference type="GO" id="GO:0003678">
    <property type="term" value="F:DNA helicase activity"/>
    <property type="evidence" value="ECO:0007669"/>
    <property type="project" value="InterPro"/>
</dbReference>
<sequence length="447" mass="50265">MSYAEISEDEDSFVLSNSEMNKSSEQHIIISSDEESQGPAVVYELTSDEDECSCEIRNKKQTLIKNLFPTTKSSNKNNTKLLKPPKGKGFEKMIGGIKVHIPLEPYGSQTALMFKVITAINKSQNCLLESPTGSGKTLALLCGALGWLRHERNRICEMQAQCFVDKHPELNEVKGAAEYVSTPVSDKSVTPEKFFNKPVFGQKSIYDEPALNTADPSSSIKRQEPLDNSLEDIPNEGLVNIHKKRRLNENKFGESSETAQTHTLSSTPEKKYETPQPETPQSVRNLYHLVDNLRLKTSMLVDSSVPTIYYGARTHKQLQQVVKEFARTDYCGEMLMTILSSRDYSCIREFDRQTWSSKNDMCRACIKPSDSTRERQSDTNCKFYDNRMALNHKSLPPAFDLDELVAAGEEMGACPYFAARSMASSAHIVFCPYNYLIEPSIRNSVGV</sequence>
<keyword evidence="3" id="KW-0067">ATP-binding</keyword>
<gene>
    <name evidence="6" type="ORF">PAPOLLO_LOCUS24039</name>
</gene>
<keyword evidence="7" id="KW-1185">Reference proteome</keyword>
<dbReference type="PANTHER" id="PTHR11472">
    <property type="entry name" value="DNA REPAIR DEAD HELICASE RAD3/XP-D SUBFAMILY MEMBER"/>
    <property type="match status" value="1"/>
</dbReference>
<evidence type="ECO:0000256" key="4">
    <source>
        <dbReference type="SAM" id="MobiDB-lite"/>
    </source>
</evidence>
<evidence type="ECO:0000256" key="1">
    <source>
        <dbReference type="ARBA" id="ARBA00022741"/>
    </source>
</evidence>
<dbReference type="SMART" id="SM00488">
    <property type="entry name" value="DEXDc2"/>
    <property type="match status" value="1"/>
</dbReference>
<dbReference type="GO" id="GO:0005524">
    <property type="term" value="F:ATP binding"/>
    <property type="evidence" value="ECO:0007669"/>
    <property type="project" value="UniProtKB-KW"/>
</dbReference>
<dbReference type="AlphaFoldDB" id="A0A8S3Y604"/>
<accession>A0A8S3Y604</accession>
<evidence type="ECO:0000313" key="7">
    <source>
        <dbReference type="Proteomes" id="UP000691718"/>
    </source>
</evidence>
<dbReference type="OrthoDB" id="19182at2759"/>
<dbReference type="PROSITE" id="PS51193">
    <property type="entry name" value="HELICASE_ATP_BIND_2"/>
    <property type="match status" value="1"/>
</dbReference>
<evidence type="ECO:0000313" key="6">
    <source>
        <dbReference type="EMBL" id="CAG5047698.1"/>
    </source>
</evidence>
<dbReference type="GO" id="GO:0016818">
    <property type="term" value="F:hydrolase activity, acting on acid anhydrides, in phosphorus-containing anhydrides"/>
    <property type="evidence" value="ECO:0007669"/>
    <property type="project" value="InterPro"/>
</dbReference>
<dbReference type="EMBL" id="CAJQZP010001449">
    <property type="protein sequence ID" value="CAG5047698.1"/>
    <property type="molecule type" value="Genomic_DNA"/>
</dbReference>
<dbReference type="InterPro" id="IPR014013">
    <property type="entry name" value="Helic_SF1/SF2_ATP-bd_DinG/Rad3"/>
</dbReference>
<keyword evidence="2" id="KW-0378">Hydrolase</keyword>
<feature type="domain" description="Helicase ATP-binding" evidence="5">
    <location>
        <begin position="95"/>
        <end position="447"/>
    </location>
</feature>
<dbReference type="GO" id="GO:1990918">
    <property type="term" value="P:double-strand break repair involved in meiotic recombination"/>
    <property type="evidence" value="ECO:0007669"/>
    <property type="project" value="TreeGrafter"/>
</dbReference>
<feature type="region of interest" description="Disordered" evidence="4">
    <location>
        <begin position="206"/>
        <end position="282"/>
    </location>
</feature>
<dbReference type="PANTHER" id="PTHR11472:SF47">
    <property type="entry name" value="FANCONI ANEMIA GROUP J PROTEIN"/>
    <property type="match status" value="1"/>
</dbReference>
<feature type="compositionally biased region" description="Polar residues" evidence="4">
    <location>
        <begin position="255"/>
        <end position="267"/>
    </location>
</feature>
<dbReference type="InterPro" id="IPR006554">
    <property type="entry name" value="Helicase-like_DEXD_c2"/>
</dbReference>
<dbReference type="GO" id="GO:0003677">
    <property type="term" value="F:DNA binding"/>
    <property type="evidence" value="ECO:0007669"/>
    <property type="project" value="InterPro"/>
</dbReference>
<comment type="caution">
    <text evidence="6">The sequence shown here is derived from an EMBL/GenBank/DDBJ whole genome shotgun (WGS) entry which is preliminary data.</text>
</comment>
<evidence type="ECO:0000259" key="5">
    <source>
        <dbReference type="PROSITE" id="PS51193"/>
    </source>
</evidence>
<organism evidence="6 7">
    <name type="scientific">Parnassius apollo</name>
    <name type="common">Apollo butterfly</name>
    <name type="synonym">Papilio apollo</name>
    <dbReference type="NCBI Taxonomy" id="110799"/>
    <lineage>
        <taxon>Eukaryota</taxon>
        <taxon>Metazoa</taxon>
        <taxon>Ecdysozoa</taxon>
        <taxon>Arthropoda</taxon>
        <taxon>Hexapoda</taxon>
        <taxon>Insecta</taxon>
        <taxon>Pterygota</taxon>
        <taxon>Neoptera</taxon>
        <taxon>Endopterygota</taxon>
        <taxon>Lepidoptera</taxon>
        <taxon>Glossata</taxon>
        <taxon>Ditrysia</taxon>
        <taxon>Papilionoidea</taxon>
        <taxon>Papilionidae</taxon>
        <taxon>Parnassiinae</taxon>
        <taxon>Parnassini</taxon>
        <taxon>Parnassius</taxon>
        <taxon>Parnassius</taxon>
    </lineage>
</organism>
<dbReference type="InterPro" id="IPR045028">
    <property type="entry name" value="DinG/Rad3-like"/>
</dbReference>
<evidence type="ECO:0000256" key="3">
    <source>
        <dbReference type="ARBA" id="ARBA00022840"/>
    </source>
</evidence>
<proteinExistence type="predicted"/>
<reference evidence="6" key="1">
    <citation type="submission" date="2021-04" db="EMBL/GenBank/DDBJ databases">
        <authorList>
            <person name="Tunstrom K."/>
        </authorList>
    </citation>
    <scope>NUCLEOTIDE SEQUENCE</scope>
</reference>
<dbReference type="GO" id="GO:0006289">
    <property type="term" value="P:nucleotide-excision repair"/>
    <property type="evidence" value="ECO:0007669"/>
    <property type="project" value="TreeGrafter"/>
</dbReference>
<dbReference type="InterPro" id="IPR010614">
    <property type="entry name" value="RAD3-like_helicase_DEAD"/>
</dbReference>
<dbReference type="Pfam" id="PF06733">
    <property type="entry name" value="DEAD_2"/>
    <property type="match status" value="1"/>
</dbReference>
<dbReference type="GO" id="GO:0005634">
    <property type="term" value="C:nucleus"/>
    <property type="evidence" value="ECO:0007669"/>
    <property type="project" value="TreeGrafter"/>
</dbReference>
<protein>
    <submittedName>
        <fullName evidence="6">(apollo) hypothetical protein</fullName>
    </submittedName>
</protein>
<dbReference type="Proteomes" id="UP000691718">
    <property type="component" value="Unassembled WGS sequence"/>
</dbReference>